<evidence type="ECO:0000313" key="2">
    <source>
        <dbReference type="EMBL" id="MQY42818.1"/>
    </source>
</evidence>
<dbReference type="InterPro" id="IPR009380">
    <property type="entry name" value="DUF1036"/>
</dbReference>
<feature type="signal peptide" evidence="1">
    <location>
        <begin position="1"/>
        <end position="27"/>
    </location>
</feature>
<feature type="chain" id="PRO_5032874704" evidence="1">
    <location>
        <begin position="28"/>
        <end position="332"/>
    </location>
</feature>
<comment type="caution">
    <text evidence="2">The sequence shown here is derived from an EMBL/GenBank/DDBJ whole genome shotgun (WGS) entry which is preliminary data.</text>
</comment>
<dbReference type="EMBL" id="WIXK01000004">
    <property type="protein sequence ID" value="MQY42818.1"/>
    <property type="molecule type" value="Genomic_DNA"/>
</dbReference>
<accession>A0A844ATX0</accession>
<dbReference type="AlphaFoldDB" id="A0A844ATX0"/>
<evidence type="ECO:0000256" key="1">
    <source>
        <dbReference type="SAM" id="SignalP"/>
    </source>
</evidence>
<organism evidence="2 3">
    <name type="scientific">Tritonibacter aquimaris</name>
    <dbReference type="NCBI Taxonomy" id="2663379"/>
    <lineage>
        <taxon>Bacteria</taxon>
        <taxon>Pseudomonadati</taxon>
        <taxon>Pseudomonadota</taxon>
        <taxon>Alphaproteobacteria</taxon>
        <taxon>Rhodobacterales</taxon>
        <taxon>Paracoccaceae</taxon>
        <taxon>Tritonibacter</taxon>
    </lineage>
</organism>
<gene>
    <name evidence="2" type="ORF">GG681_09205</name>
</gene>
<evidence type="ECO:0000313" key="3">
    <source>
        <dbReference type="Proteomes" id="UP000436694"/>
    </source>
</evidence>
<protein>
    <submittedName>
        <fullName evidence="2">DUF1036 domain-containing protein</fullName>
    </submittedName>
</protein>
<name>A0A844ATX0_9RHOB</name>
<reference evidence="2 3" key="1">
    <citation type="submission" date="2019-10" db="EMBL/GenBank/DDBJ databases">
        <title>Epibacterium sp. nov., isolated from seawater.</title>
        <authorList>
            <person name="Zhang X."/>
            <person name="Li N."/>
        </authorList>
    </citation>
    <scope>NUCLEOTIDE SEQUENCE [LARGE SCALE GENOMIC DNA]</scope>
    <source>
        <strain evidence="2 3">SM1969</strain>
    </source>
</reference>
<dbReference type="Pfam" id="PF06282">
    <property type="entry name" value="DUF1036"/>
    <property type="match status" value="1"/>
</dbReference>
<sequence length="332" mass="36851">MRCHTIKMLWAACLWAVGILSPVSAQAGFEACNDTNTAQSVAFVQKAAGAWRVNGWREIAPDSCETLLDGPLQSRFYYLRLRDRDETFLHTSVRFCTSRQDQFQTTGSRDCHQQKARPLEYARIDVGRDTRDATVNLSQFLKTEMNSTSRAIQVNAVFQSCKQDGVRGDKRCCFVGPSQEIIVRSNANTSADVLSRLDSLKSGTPVALEGEVLNDLNTTFELKLTALKSRPSDAAHQMLIALQGSWVSDADENDHFTVAGATRANVYAGIATSNEFFSIGPSCQDYEFDGLALYSWNKDESGGLCYLVEELTEDRLVLQFLSSGRSLAFHRP</sequence>
<proteinExistence type="predicted"/>
<keyword evidence="3" id="KW-1185">Reference proteome</keyword>
<dbReference type="Proteomes" id="UP000436694">
    <property type="component" value="Unassembled WGS sequence"/>
</dbReference>
<keyword evidence="1" id="KW-0732">Signal</keyword>